<sequence length="163" mass="17842">MNCSTQWCPTMPLPTTIRVFTSFMGKTVVFIASPGRGQSGFLKQKKSARNLSVPGTFACSLIGCSGMPSSHVAGCTHVALWSLRDWRSTSINRGGPTTFMVGLSNIMQGLCQLAIAAVQTRIGNARKAVQRLRGVWRMIFPALHWCVSKGLRCKAVRRIARSR</sequence>
<keyword evidence="2" id="KW-1185">Reference proteome</keyword>
<evidence type="ECO:0000313" key="2">
    <source>
        <dbReference type="Proteomes" id="UP000050455"/>
    </source>
</evidence>
<dbReference type="AlphaFoldDB" id="A0A0P9XND5"/>
<accession>A0A0P9XND5</accession>
<evidence type="ECO:0000313" key="1">
    <source>
        <dbReference type="EMBL" id="KPX96229.1"/>
    </source>
</evidence>
<organism evidence="1 2">
    <name type="scientific">Pseudomonas meliae</name>
    <dbReference type="NCBI Taxonomy" id="86176"/>
    <lineage>
        <taxon>Bacteria</taxon>
        <taxon>Pseudomonadati</taxon>
        <taxon>Pseudomonadota</taxon>
        <taxon>Gammaproteobacteria</taxon>
        <taxon>Pseudomonadales</taxon>
        <taxon>Pseudomonadaceae</taxon>
        <taxon>Pseudomonas</taxon>
    </lineage>
</organism>
<gene>
    <name evidence="1" type="ORF">ALO64_100440</name>
</gene>
<name>A0A0P9XND5_9PSED</name>
<proteinExistence type="predicted"/>
<dbReference type="EMBL" id="LJQT01000008">
    <property type="protein sequence ID" value="KPX96229.1"/>
    <property type="molecule type" value="Genomic_DNA"/>
</dbReference>
<dbReference type="GO" id="GO:0016787">
    <property type="term" value="F:hydrolase activity"/>
    <property type="evidence" value="ECO:0007669"/>
    <property type="project" value="UniProtKB-KW"/>
</dbReference>
<protein>
    <submittedName>
        <fullName evidence="1">Cellobiohydrolase A</fullName>
    </submittedName>
</protein>
<reference evidence="1 2" key="1">
    <citation type="submission" date="2015-09" db="EMBL/GenBank/DDBJ databases">
        <title>Genome announcement of multiple Pseudomonas syringae strains.</title>
        <authorList>
            <person name="Thakur S."/>
            <person name="Wang P.W."/>
            <person name="Gong Y."/>
            <person name="Weir B.S."/>
            <person name="Guttman D.S."/>
        </authorList>
    </citation>
    <scope>NUCLEOTIDE SEQUENCE [LARGE SCALE GENOMIC DNA]</scope>
    <source>
        <strain evidence="1 2">ICMP6289</strain>
    </source>
</reference>
<keyword evidence="1" id="KW-0378">Hydrolase</keyword>
<dbReference type="Proteomes" id="UP000050455">
    <property type="component" value="Unassembled WGS sequence"/>
</dbReference>
<comment type="caution">
    <text evidence="1">The sequence shown here is derived from an EMBL/GenBank/DDBJ whole genome shotgun (WGS) entry which is preliminary data.</text>
</comment>